<evidence type="ECO:0008006" key="3">
    <source>
        <dbReference type="Google" id="ProtNLM"/>
    </source>
</evidence>
<evidence type="ECO:0000313" key="1">
    <source>
        <dbReference type="EMBL" id="OGL81315.1"/>
    </source>
</evidence>
<dbReference type="InterPro" id="IPR029063">
    <property type="entry name" value="SAM-dependent_MTases_sf"/>
</dbReference>
<sequence length="245" mass="28343">MNRKYHENSFGVRLDSLKSAKIIVPIILDLIQPQSVVDVGCGTGEFLSVFKEQGIKNIFGIDGPWVNKEKLCIPKEFFQHADLEKPVSIDKKFDLAISLEVAEHLSKDSVSTFVQTLTDLSPIIVFSAAIPFQGGIHHINEQWPEYWAELFAKKDYAPIDCIRKQIWNNEEVSFWYAQNILLFARKDYLKANSKLKKEFEQTELSALSLVHPKQYLPKARMYNAIVKFTPRPVVWIMIKFMNFFK</sequence>
<name>A0A1F7UST8_9BACT</name>
<comment type="caution">
    <text evidence="1">The sequence shown here is derived from an EMBL/GenBank/DDBJ whole genome shotgun (WGS) entry which is preliminary data.</text>
</comment>
<dbReference type="AlphaFoldDB" id="A0A1F7UST8"/>
<dbReference type="Gene3D" id="3.40.50.150">
    <property type="entry name" value="Vaccinia Virus protein VP39"/>
    <property type="match status" value="1"/>
</dbReference>
<dbReference type="Pfam" id="PF13489">
    <property type="entry name" value="Methyltransf_23"/>
    <property type="match status" value="1"/>
</dbReference>
<reference evidence="1 2" key="1">
    <citation type="journal article" date="2016" name="Nat. Commun.">
        <title>Thousands of microbial genomes shed light on interconnected biogeochemical processes in an aquifer system.</title>
        <authorList>
            <person name="Anantharaman K."/>
            <person name="Brown C.T."/>
            <person name="Hug L.A."/>
            <person name="Sharon I."/>
            <person name="Castelle C.J."/>
            <person name="Probst A.J."/>
            <person name="Thomas B.C."/>
            <person name="Singh A."/>
            <person name="Wilkins M.J."/>
            <person name="Karaoz U."/>
            <person name="Brodie E.L."/>
            <person name="Williams K.H."/>
            <person name="Hubbard S.S."/>
            <person name="Banfield J.F."/>
        </authorList>
    </citation>
    <scope>NUCLEOTIDE SEQUENCE [LARGE SCALE GENOMIC DNA]</scope>
</reference>
<proteinExistence type="predicted"/>
<protein>
    <recommendedName>
        <fullName evidence="3">Methyltransferase domain-containing protein</fullName>
    </recommendedName>
</protein>
<gene>
    <name evidence="1" type="ORF">A3B21_00110</name>
</gene>
<dbReference type="STRING" id="1802401.A3B21_00110"/>
<dbReference type="Proteomes" id="UP000176897">
    <property type="component" value="Unassembled WGS sequence"/>
</dbReference>
<accession>A0A1F7UST8</accession>
<evidence type="ECO:0000313" key="2">
    <source>
        <dbReference type="Proteomes" id="UP000176897"/>
    </source>
</evidence>
<organism evidence="1 2">
    <name type="scientific">Candidatus Uhrbacteria bacterium RIFCSPLOWO2_01_FULL_47_24</name>
    <dbReference type="NCBI Taxonomy" id="1802401"/>
    <lineage>
        <taxon>Bacteria</taxon>
        <taxon>Candidatus Uhriibacteriota</taxon>
    </lineage>
</organism>
<dbReference type="EMBL" id="MGEJ01000007">
    <property type="protein sequence ID" value="OGL81315.1"/>
    <property type="molecule type" value="Genomic_DNA"/>
</dbReference>
<dbReference type="SUPFAM" id="SSF53335">
    <property type="entry name" value="S-adenosyl-L-methionine-dependent methyltransferases"/>
    <property type="match status" value="1"/>
</dbReference>
<dbReference type="CDD" id="cd02440">
    <property type="entry name" value="AdoMet_MTases"/>
    <property type="match status" value="1"/>
</dbReference>